<proteinExistence type="inferred from homology"/>
<keyword evidence="3" id="KW-0813">Transport</keyword>
<dbReference type="PANTHER" id="PTHR10332:SF77">
    <property type="entry name" value="EQUILIBRATIVE NUCLEOTIDE TRANSPORTER 8"/>
    <property type="match status" value="1"/>
</dbReference>
<comment type="similarity">
    <text evidence="2">Belongs to the SLC29A/ENT transporter (TC 2.A.57) family.</text>
</comment>
<protein>
    <submittedName>
        <fullName evidence="8">Dedicator of cytokinesis protein 6, putative isoform 1</fullName>
    </submittedName>
</protein>
<evidence type="ECO:0000313" key="9">
    <source>
        <dbReference type="Proteomes" id="UP000436088"/>
    </source>
</evidence>
<comment type="caution">
    <text evidence="8">The sequence shown here is derived from an EMBL/GenBank/DDBJ whole genome shotgun (WGS) entry which is preliminary data.</text>
</comment>
<name>A0A6A3CQU8_HIBSY</name>
<keyword evidence="4 7" id="KW-0812">Transmembrane</keyword>
<organism evidence="8 9">
    <name type="scientific">Hibiscus syriacus</name>
    <name type="common">Rose of Sharon</name>
    <dbReference type="NCBI Taxonomy" id="106335"/>
    <lineage>
        <taxon>Eukaryota</taxon>
        <taxon>Viridiplantae</taxon>
        <taxon>Streptophyta</taxon>
        <taxon>Embryophyta</taxon>
        <taxon>Tracheophyta</taxon>
        <taxon>Spermatophyta</taxon>
        <taxon>Magnoliopsida</taxon>
        <taxon>eudicotyledons</taxon>
        <taxon>Gunneridae</taxon>
        <taxon>Pentapetalae</taxon>
        <taxon>rosids</taxon>
        <taxon>malvids</taxon>
        <taxon>Malvales</taxon>
        <taxon>Malvaceae</taxon>
        <taxon>Malvoideae</taxon>
        <taxon>Hibiscus</taxon>
    </lineage>
</organism>
<comment type="subcellular location">
    <subcellularLocation>
        <location evidence="1">Membrane</location>
        <topology evidence="1">Multi-pass membrane protein</topology>
    </subcellularLocation>
</comment>
<accession>A0A6A3CQU8</accession>
<keyword evidence="6 7" id="KW-0472">Membrane</keyword>
<dbReference type="GO" id="GO:0005886">
    <property type="term" value="C:plasma membrane"/>
    <property type="evidence" value="ECO:0007669"/>
    <property type="project" value="TreeGrafter"/>
</dbReference>
<evidence type="ECO:0000313" key="8">
    <source>
        <dbReference type="EMBL" id="KAE8729529.1"/>
    </source>
</evidence>
<keyword evidence="9" id="KW-1185">Reference proteome</keyword>
<gene>
    <name evidence="8" type="ORF">F3Y22_tig00003632pilonHSYRG00010</name>
</gene>
<dbReference type="PANTHER" id="PTHR10332">
    <property type="entry name" value="EQUILIBRATIVE NUCLEOSIDE TRANSPORTER"/>
    <property type="match status" value="1"/>
</dbReference>
<evidence type="ECO:0000256" key="7">
    <source>
        <dbReference type="SAM" id="Phobius"/>
    </source>
</evidence>
<dbReference type="GO" id="GO:0005337">
    <property type="term" value="F:nucleoside transmembrane transporter activity"/>
    <property type="evidence" value="ECO:0007669"/>
    <property type="project" value="InterPro"/>
</dbReference>
<dbReference type="Pfam" id="PF01733">
    <property type="entry name" value="Nucleoside_tran"/>
    <property type="match status" value="1"/>
</dbReference>
<evidence type="ECO:0000256" key="2">
    <source>
        <dbReference type="ARBA" id="ARBA00007965"/>
    </source>
</evidence>
<sequence>MMSSGHCCTKSTRRFRHNMGFSMLPLPDGGSDYRLGVTWRPVQRERNAAYLMTVTEDVMCGLADGLIAALQNYRRPQFFGPRKIWQPALGILIIYVVTTLSIFPGFIAEDLESKLLQDWYPVLLITVYNLADFVGISITAIYALQNIKKATRGCIARPFFYPLFTSSLHGPK</sequence>
<evidence type="ECO:0000256" key="5">
    <source>
        <dbReference type="ARBA" id="ARBA00022989"/>
    </source>
</evidence>
<evidence type="ECO:0000256" key="3">
    <source>
        <dbReference type="ARBA" id="ARBA00022448"/>
    </source>
</evidence>
<evidence type="ECO:0000256" key="6">
    <source>
        <dbReference type="ARBA" id="ARBA00023136"/>
    </source>
</evidence>
<evidence type="ECO:0000256" key="1">
    <source>
        <dbReference type="ARBA" id="ARBA00004141"/>
    </source>
</evidence>
<keyword evidence="5 7" id="KW-1133">Transmembrane helix</keyword>
<feature type="transmembrane region" description="Helical" evidence="7">
    <location>
        <begin position="84"/>
        <end position="107"/>
    </location>
</feature>
<reference evidence="8" key="1">
    <citation type="submission" date="2019-09" db="EMBL/GenBank/DDBJ databases">
        <title>Draft genome information of white flower Hibiscus syriacus.</title>
        <authorList>
            <person name="Kim Y.-M."/>
        </authorList>
    </citation>
    <scope>NUCLEOTIDE SEQUENCE [LARGE SCALE GENOMIC DNA]</scope>
    <source>
        <strain evidence="8">YM2019G1</strain>
    </source>
</reference>
<dbReference type="EMBL" id="VEPZ02000228">
    <property type="protein sequence ID" value="KAE8729529.1"/>
    <property type="molecule type" value="Genomic_DNA"/>
</dbReference>
<dbReference type="Proteomes" id="UP000436088">
    <property type="component" value="Unassembled WGS sequence"/>
</dbReference>
<feature type="transmembrane region" description="Helical" evidence="7">
    <location>
        <begin position="119"/>
        <end position="144"/>
    </location>
</feature>
<dbReference type="AlphaFoldDB" id="A0A6A3CQU8"/>
<evidence type="ECO:0000256" key="4">
    <source>
        <dbReference type="ARBA" id="ARBA00022692"/>
    </source>
</evidence>
<dbReference type="InterPro" id="IPR002259">
    <property type="entry name" value="Eqnu_transpt"/>
</dbReference>